<dbReference type="InterPro" id="IPR004662">
    <property type="entry name" value="AcgluKinase_fam"/>
</dbReference>
<evidence type="ECO:0000313" key="12">
    <source>
        <dbReference type="Proteomes" id="UP000837803"/>
    </source>
</evidence>
<keyword evidence="5 9" id="KW-0547">Nucleotide-binding</keyword>
<evidence type="ECO:0000256" key="3">
    <source>
        <dbReference type="ARBA" id="ARBA00022605"/>
    </source>
</evidence>
<dbReference type="PANTHER" id="PTHR23342:SF0">
    <property type="entry name" value="N-ACETYLGLUTAMATE SYNTHASE, MITOCHONDRIAL"/>
    <property type="match status" value="1"/>
</dbReference>
<keyword evidence="9" id="KW-0963">Cytoplasm</keyword>
<organism evidence="11 12">
    <name type="scientific">Neolewinella maritima</name>
    <dbReference type="NCBI Taxonomy" id="1383882"/>
    <lineage>
        <taxon>Bacteria</taxon>
        <taxon>Pseudomonadati</taxon>
        <taxon>Bacteroidota</taxon>
        <taxon>Saprospiria</taxon>
        <taxon>Saprospirales</taxon>
        <taxon>Lewinellaceae</taxon>
        <taxon>Neolewinella</taxon>
    </lineage>
</organism>
<reference evidence="11" key="1">
    <citation type="submission" date="2021-12" db="EMBL/GenBank/DDBJ databases">
        <authorList>
            <person name="Rodrigo-Torres L."/>
            <person name="Arahal R. D."/>
            <person name="Lucena T."/>
        </authorList>
    </citation>
    <scope>NUCLEOTIDE SEQUENCE</scope>
    <source>
        <strain evidence="11">CECT 8419</strain>
    </source>
</reference>
<comment type="caution">
    <text evidence="11">The sequence shown here is derived from an EMBL/GenBank/DDBJ whole genome shotgun (WGS) entry which is preliminary data.</text>
</comment>
<dbReference type="PANTHER" id="PTHR23342">
    <property type="entry name" value="N-ACETYLGLUTAMATE SYNTHASE"/>
    <property type="match status" value="1"/>
</dbReference>
<feature type="binding site" evidence="9">
    <location>
        <begin position="37"/>
        <end position="38"/>
    </location>
    <ligand>
        <name>substrate</name>
    </ligand>
</feature>
<dbReference type="Gene3D" id="3.40.1160.10">
    <property type="entry name" value="Acetylglutamate kinase-like"/>
    <property type="match status" value="1"/>
</dbReference>
<evidence type="ECO:0000256" key="1">
    <source>
        <dbReference type="ARBA" id="ARBA00004828"/>
    </source>
</evidence>
<feature type="site" description="Transition state stabilizer" evidence="9">
    <location>
        <position position="5"/>
    </location>
</feature>
<dbReference type="EC" id="2.7.2.8" evidence="9"/>
<keyword evidence="3 9" id="KW-0028">Amino-acid biosynthesis</keyword>
<dbReference type="SUPFAM" id="SSF53633">
    <property type="entry name" value="Carbamate kinase-like"/>
    <property type="match status" value="1"/>
</dbReference>
<evidence type="ECO:0000256" key="4">
    <source>
        <dbReference type="ARBA" id="ARBA00022679"/>
    </source>
</evidence>
<comment type="subcellular location">
    <subcellularLocation>
        <location evidence="9">Cytoplasm</location>
    </subcellularLocation>
</comment>
<dbReference type="RefSeq" id="WP_238749891.1">
    <property type="nucleotide sequence ID" value="NZ_CAKLPZ010000001.1"/>
</dbReference>
<dbReference type="GO" id="GO:0003991">
    <property type="term" value="F:acetylglutamate kinase activity"/>
    <property type="evidence" value="ECO:0007669"/>
    <property type="project" value="UniProtKB-EC"/>
</dbReference>
<comment type="pathway">
    <text evidence="1 9">Amino-acid biosynthesis; L-arginine biosynthesis; N(2)-acetyl-L-ornithine from L-glutamate: step 2/4.</text>
</comment>
<dbReference type="PIRSF" id="PIRSF000728">
    <property type="entry name" value="NAGK"/>
    <property type="match status" value="1"/>
</dbReference>
<evidence type="ECO:0000313" key="11">
    <source>
        <dbReference type="EMBL" id="CAH0999682.1"/>
    </source>
</evidence>
<comment type="catalytic activity">
    <reaction evidence="8 9">
        <text>N-acetyl-L-glutamate + ATP = N-acetyl-L-glutamyl 5-phosphate + ADP</text>
        <dbReference type="Rhea" id="RHEA:14629"/>
        <dbReference type="ChEBI" id="CHEBI:30616"/>
        <dbReference type="ChEBI" id="CHEBI:44337"/>
        <dbReference type="ChEBI" id="CHEBI:57936"/>
        <dbReference type="ChEBI" id="CHEBI:456216"/>
        <dbReference type="EC" id="2.7.2.8"/>
    </reaction>
</comment>
<gene>
    <name evidence="9 11" type="primary">argB</name>
    <name evidence="11" type="ORF">LEM8419_00982</name>
</gene>
<evidence type="ECO:0000256" key="2">
    <source>
        <dbReference type="ARBA" id="ARBA00022571"/>
    </source>
</evidence>
<keyword evidence="2 9" id="KW-0055">Arginine biosynthesis</keyword>
<evidence type="ECO:0000256" key="8">
    <source>
        <dbReference type="ARBA" id="ARBA00048141"/>
    </source>
</evidence>
<dbReference type="Pfam" id="PF00696">
    <property type="entry name" value="AA_kinase"/>
    <property type="match status" value="1"/>
</dbReference>
<dbReference type="InterPro" id="IPR001048">
    <property type="entry name" value="Asp/Glu/Uridylate_kinase"/>
</dbReference>
<name>A0ABN8F622_9BACT</name>
<keyword evidence="7 9" id="KW-0067">ATP-binding</keyword>
<dbReference type="CDD" id="cd04238">
    <property type="entry name" value="AAK_NAGK-like"/>
    <property type="match status" value="1"/>
</dbReference>
<feature type="domain" description="Aspartate/glutamate/uridylate kinase" evidence="10">
    <location>
        <begin position="1"/>
        <end position="239"/>
    </location>
</feature>
<evidence type="ECO:0000256" key="5">
    <source>
        <dbReference type="ARBA" id="ARBA00022741"/>
    </source>
</evidence>
<evidence type="ECO:0000256" key="9">
    <source>
        <dbReference type="HAMAP-Rule" id="MF_00082"/>
    </source>
</evidence>
<comment type="function">
    <text evidence="9">Catalyzes the ATP-dependent phosphorylation of N-acetyl-L-glutamate.</text>
</comment>
<keyword evidence="4 9" id="KW-0808">Transferase</keyword>
<keyword evidence="12" id="KW-1185">Reference proteome</keyword>
<protein>
    <recommendedName>
        <fullName evidence="9">Acetylglutamate kinase</fullName>
        <ecNumber evidence="9">2.7.2.8</ecNumber>
    </recommendedName>
    <alternativeName>
        <fullName evidence="9">N-acetyl-L-glutamate 5-phosphotransferase</fullName>
    </alternativeName>
    <alternativeName>
        <fullName evidence="9">NAG kinase</fullName>
        <shortName evidence="9">NAGK</shortName>
    </alternativeName>
</protein>
<feature type="binding site" evidence="9">
    <location>
        <position position="59"/>
    </location>
    <ligand>
        <name>substrate</name>
    </ligand>
</feature>
<dbReference type="HAMAP" id="MF_00082">
    <property type="entry name" value="ArgB"/>
    <property type="match status" value="1"/>
</dbReference>
<keyword evidence="6 9" id="KW-0418">Kinase</keyword>
<evidence type="ECO:0000256" key="6">
    <source>
        <dbReference type="ARBA" id="ARBA00022777"/>
    </source>
</evidence>
<accession>A0ABN8F622</accession>
<feature type="binding site" evidence="9">
    <location>
        <position position="154"/>
    </location>
    <ligand>
        <name>substrate</name>
    </ligand>
</feature>
<proteinExistence type="inferred from homology"/>
<sequence length="255" mass="26837">MIVLKIGGNVINNPATLHEALDYFASLIEPAVLVHGGGRRANQVLSAMGQEPVLIDGRRITDQATLEIVTMVYAGLLNKDIVAQLQSRGCNAIGLSGADGNAIQATKRPVDTIDYGFAGDVTAVNVALLDALLRLGMQPVLCPITHDLRGQLLNTNADTIATETAAALAGHGHSVRLQYCFELPGVLTQLDDPSTMIEELSESRYTSLREDGTIAGGMLPKLDNAFRALHAGAKDVRIGSLAELRRGGGTSCVAG</sequence>
<evidence type="ECO:0000259" key="10">
    <source>
        <dbReference type="Pfam" id="PF00696"/>
    </source>
</evidence>
<comment type="similarity">
    <text evidence="9">Belongs to the acetylglutamate kinase family. ArgB subfamily.</text>
</comment>
<evidence type="ECO:0000256" key="7">
    <source>
        <dbReference type="ARBA" id="ARBA00022840"/>
    </source>
</evidence>
<dbReference type="EMBL" id="CAKLPZ010000001">
    <property type="protein sequence ID" value="CAH0999682.1"/>
    <property type="molecule type" value="Genomic_DNA"/>
</dbReference>
<dbReference type="NCBIfam" id="TIGR00761">
    <property type="entry name" value="argB"/>
    <property type="match status" value="1"/>
</dbReference>
<dbReference type="InterPro" id="IPR036393">
    <property type="entry name" value="AceGlu_kinase-like_sf"/>
</dbReference>
<feature type="site" description="Transition state stabilizer" evidence="9">
    <location>
        <position position="221"/>
    </location>
</feature>
<dbReference type="InterPro" id="IPR037528">
    <property type="entry name" value="ArgB"/>
</dbReference>
<dbReference type="Proteomes" id="UP000837803">
    <property type="component" value="Unassembled WGS sequence"/>
</dbReference>